<dbReference type="InterPro" id="IPR036188">
    <property type="entry name" value="FAD/NAD-bd_sf"/>
</dbReference>
<keyword evidence="5" id="KW-0560">Oxidoreductase</keyword>
<name>A0A845G9U8_9BURK</name>
<dbReference type="Gene3D" id="3.50.50.60">
    <property type="entry name" value="FAD/NAD(P)-binding domain"/>
    <property type="match status" value="1"/>
</dbReference>
<dbReference type="PANTHER" id="PTHR43004">
    <property type="entry name" value="TRK SYSTEM POTASSIUM UPTAKE PROTEIN"/>
    <property type="match status" value="1"/>
</dbReference>
<dbReference type="SUPFAM" id="SSF51905">
    <property type="entry name" value="FAD/NAD(P)-binding domain"/>
    <property type="match status" value="1"/>
</dbReference>
<evidence type="ECO:0000313" key="5">
    <source>
        <dbReference type="EMBL" id="MYM90175.1"/>
    </source>
</evidence>
<dbReference type="Gene3D" id="3.30.9.10">
    <property type="entry name" value="D-Amino Acid Oxidase, subunit A, domain 2"/>
    <property type="match status" value="1"/>
</dbReference>
<protein>
    <submittedName>
        <fullName evidence="5">2,4-dichlorophenol 6-monooxygenase</fullName>
    </submittedName>
</protein>
<evidence type="ECO:0000259" key="4">
    <source>
        <dbReference type="Pfam" id="PF01494"/>
    </source>
</evidence>
<dbReference type="Pfam" id="PF01494">
    <property type="entry name" value="FAD_binding_3"/>
    <property type="match status" value="1"/>
</dbReference>
<sequence>MKHIPVLIIGGSLVGLSASLFLSWQGVPNIVIEKHEGSALHPRAIGFTERTMEYFAAAGLGEKIPQVAPGTRLRRAIVESLAGRWIRETAWTPDSAIPSPGDRVTPHTGAAIAQDKLEPILRARAVELGSQLEQGTELMSFEQDADGITAVVRSRSTGEERSIRAAYLVAADGASSDIRETLGIAREGVGHLRTIHSVLFRCPEAERFLERGVQQFEIEQAGGRAFLTSYGDGRWALMRTDGQELNELELAPFIRTCLGKDFAVDIITTGRWEMAGRIAEKYSMGRVFLAGDSAHQLPPTRGGFGANTGIDDVWNLAWKLAMVVDGKSNPALLDTYGAERRPIGWLRHQQTFARPDYAKWLKSPIAPQPLFSDIAMELGQLHRSAAVIGAADDLPPAAHPGDWAGQPGVRAPYLEMTSPAGRLSTLDLVGRQFTLFAEASTWIEAAARACASTGVPIIAVQIGKDADVNPDEFRLRFGITSAGATLVRPDGIIGWRSVRGVPDAHTVLSDALHQIASLHGV</sequence>
<dbReference type="Proteomes" id="UP000470302">
    <property type="component" value="Unassembled WGS sequence"/>
</dbReference>
<keyword evidence="3" id="KW-0274">FAD</keyword>
<accession>A0A845G9U8</accession>
<dbReference type="PANTHER" id="PTHR43004:SF19">
    <property type="entry name" value="BINDING MONOOXYGENASE, PUTATIVE (JCVI)-RELATED"/>
    <property type="match status" value="1"/>
</dbReference>
<evidence type="ECO:0000256" key="2">
    <source>
        <dbReference type="ARBA" id="ARBA00022630"/>
    </source>
</evidence>
<dbReference type="PRINTS" id="PR00420">
    <property type="entry name" value="RNGMNOXGNASE"/>
</dbReference>
<gene>
    <name evidence="5" type="ORF">GTP91_23760</name>
</gene>
<reference evidence="5 6" key="1">
    <citation type="submission" date="2020-01" db="EMBL/GenBank/DDBJ databases">
        <title>Novel species isolated from a subtropical stream in China.</title>
        <authorList>
            <person name="Lu H."/>
        </authorList>
    </citation>
    <scope>NUCLEOTIDE SEQUENCE [LARGE SCALE GENOMIC DNA]</scope>
    <source>
        <strain evidence="5 6">FT82W</strain>
    </source>
</reference>
<dbReference type="GO" id="GO:0071949">
    <property type="term" value="F:FAD binding"/>
    <property type="evidence" value="ECO:0007669"/>
    <property type="project" value="InterPro"/>
</dbReference>
<dbReference type="EMBL" id="WWCW01000107">
    <property type="protein sequence ID" value="MYM90175.1"/>
    <property type="molecule type" value="Genomic_DNA"/>
</dbReference>
<dbReference type="InterPro" id="IPR050641">
    <property type="entry name" value="RIFMO-like"/>
</dbReference>
<proteinExistence type="predicted"/>
<dbReference type="AlphaFoldDB" id="A0A845G9U8"/>
<keyword evidence="2" id="KW-0285">Flavoprotein</keyword>
<evidence type="ECO:0000256" key="1">
    <source>
        <dbReference type="ARBA" id="ARBA00001974"/>
    </source>
</evidence>
<dbReference type="InterPro" id="IPR002938">
    <property type="entry name" value="FAD-bd"/>
</dbReference>
<organism evidence="5 6">
    <name type="scientific">Duganella vulcania</name>
    <dbReference type="NCBI Taxonomy" id="2692166"/>
    <lineage>
        <taxon>Bacteria</taxon>
        <taxon>Pseudomonadati</taxon>
        <taxon>Pseudomonadota</taxon>
        <taxon>Betaproteobacteria</taxon>
        <taxon>Burkholderiales</taxon>
        <taxon>Oxalobacteraceae</taxon>
        <taxon>Telluria group</taxon>
        <taxon>Duganella</taxon>
    </lineage>
</organism>
<dbReference type="RefSeq" id="WP_161098989.1">
    <property type="nucleotide sequence ID" value="NZ_WWCW01000107.1"/>
</dbReference>
<comment type="caution">
    <text evidence="5">The sequence shown here is derived from an EMBL/GenBank/DDBJ whole genome shotgun (WGS) entry which is preliminary data.</text>
</comment>
<dbReference type="Gene3D" id="3.40.30.120">
    <property type="match status" value="1"/>
</dbReference>
<evidence type="ECO:0000256" key="3">
    <source>
        <dbReference type="ARBA" id="ARBA00022827"/>
    </source>
</evidence>
<comment type="cofactor">
    <cofactor evidence="1">
        <name>FAD</name>
        <dbReference type="ChEBI" id="CHEBI:57692"/>
    </cofactor>
</comment>
<dbReference type="Pfam" id="PF21274">
    <property type="entry name" value="Rng_hyd_C"/>
    <property type="match status" value="1"/>
</dbReference>
<dbReference type="GO" id="GO:0016709">
    <property type="term" value="F:oxidoreductase activity, acting on paired donors, with incorporation or reduction of molecular oxygen, NAD(P)H as one donor, and incorporation of one atom of oxygen"/>
    <property type="evidence" value="ECO:0007669"/>
    <property type="project" value="UniProtKB-ARBA"/>
</dbReference>
<keyword evidence="5" id="KW-0503">Monooxygenase</keyword>
<evidence type="ECO:0000313" key="6">
    <source>
        <dbReference type="Proteomes" id="UP000470302"/>
    </source>
</evidence>
<feature type="domain" description="FAD-binding" evidence="4">
    <location>
        <begin position="4"/>
        <end position="346"/>
    </location>
</feature>